<reference evidence="2" key="1">
    <citation type="submission" date="2018-02" db="EMBL/GenBank/DDBJ databases">
        <title>Rhizophora mucronata_Transcriptome.</title>
        <authorList>
            <person name="Meera S.P."/>
            <person name="Sreeshan A."/>
            <person name="Augustine A."/>
        </authorList>
    </citation>
    <scope>NUCLEOTIDE SEQUENCE</scope>
    <source>
        <tissue evidence="2">Leaf</tissue>
    </source>
</reference>
<name>A0A2P2MPN4_RHIMU</name>
<feature type="signal peptide" evidence="1">
    <location>
        <begin position="1"/>
        <end position="26"/>
    </location>
</feature>
<dbReference type="PANTHER" id="PTHR31676:SF71">
    <property type="entry name" value="EXPRESSED PROTEIN"/>
    <property type="match status" value="1"/>
</dbReference>
<proteinExistence type="predicted"/>
<accession>A0A2P2MPN4</accession>
<keyword evidence="1" id="KW-0732">Signal</keyword>
<protein>
    <submittedName>
        <fullName evidence="2">Uncharacterized protein</fullName>
    </submittedName>
</protein>
<dbReference type="InterPro" id="IPR007493">
    <property type="entry name" value="DUF538"/>
</dbReference>
<evidence type="ECO:0000313" key="2">
    <source>
        <dbReference type="EMBL" id="MBX32176.1"/>
    </source>
</evidence>
<organism evidence="2">
    <name type="scientific">Rhizophora mucronata</name>
    <name type="common">Asiatic mangrove</name>
    <dbReference type="NCBI Taxonomy" id="61149"/>
    <lineage>
        <taxon>Eukaryota</taxon>
        <taxon>Viridiplantae</taxon>
        <taxon>Streptophyta</taxon>
        <taxon>Embryophyta</taxon>
        <taxon>Tracheophyta</taxon>
        <taxon>Spermatophyta</taxon>
        <taxon>Magnoliopsida</taxon>
        <taxon>eudicotyledons</taxon>
        <taxon>Gunneridae</taxon>
        <taxon>Pentapetalae</taxon>
        <taxon>rosids</taxon>
        <taxon>fabids</taxon>
        <taxon>Malpighiales</taxon>
        <taxon>Rhizophoraceae</taxon>
        <taxon>Rhizophora</taxon>
    </lineage>
</organism>
<feature type="chain" id="PRO_5015149179" evidence="1">
    <location>
        <begin position="27"/>
        <end position="183"/>
    </location>
</feature>
<dbReference type="InterPro" id="IPR036758">
    <property type="entry name" value="At5g01610-like"/>
</dbReference>
<sequence length="183" mass="20517">MAFTNQNPHLGVALFTLLLCISLSNSRHDAPSPSPSISVYEILPKYGLPAGLLPSAVTNYTLSNDGRFVVVLEKPCYVQFEYLVYYEKRVTGRLSYGSITDLKGIQVQRFFFWFNVDEIKVDLPPSGSIYFRVGFINKRLDVDQFKTVHSCRDGVSGSCGQGFLSRFLELPTPTGDIEMLITE</sequence>
<dbReference type="Pfam" id="PF04398">
    <property type="entry name" value="DUF538"/>
    <property type="match status" value="1"/>
</dbReference>
<dbReference type="PANTHER" id="PTHR31676">
    <property type="entry name" value="T31J12.3 PROTEIN-RELATED"/>
    <property type="match status" value="1"/>
</dbReference>
<dbReference type="SUPFAM" id="SSF141562">
    <property type="entry name" value="At5g01610-like"/>
    <property type="match status" value="1"/>
</dbReference>
<dbReference type="AlphaFoldDB" id="A0A2P2MPN4"/>
<evidence type="ECO:0000256" key="1">
    <source>
        <dbReference type="SAM" id="SignalP"/>
    </source>
</evidence>
<dbReference type="Gene3D" id="2.30.240.10">
    <property type="entry name" value="At5g01610-like"/>
    <property type="match status" value="1"/>
</dbReference>
<dbReference type="EMBL" id="GGEC01051692">
    <property type="protein sequence ID" value="MBX32176.1"/>
    <property type="molecule type" value="Transcribed_RNA"/>
</dbReference>